<reference evidence="1 2" key="1">
    <citation type="submission" date="2020-08" db="EMBL/GenBank/DDBJ databases">
        <title>Studying the diversity of plant-associated saprophytic bacteria and their role in host health and plant-pathogen interactions.</title>
        <authorList>
            <person name="Potnis N."/>
        </authorList>
    </citation>
    <scope>NUCLEOTIDE SEQUENCE [LARGE SCALE GENOMIC DNA]</scope>
    <source>
        <strain evidence="1 2">F16</strain>
    </source>
</reference>
<keyword evidence="2" id="KW-1185">Reference proteome</keyword>
<evidence type="ECO:0000313" key="2">
    <source>
        <dbReference type="Proteomes" id="UP000554726"/>
    </source>
</evidence>
<comment type="caution">
    <text evidence="1">The sequence shown here is derived from an EMBL/GenBank/DDBJ whole genome shotgun (WGS) entry which is preliminary data.</text>
</comment>
<organism evidence="1 2">
    <name type="scientific">Xanthomonas cannabis</name>
    <dbReference type="NCBI Taxonomy" id="1885674"/>
    <lineage>
        <taxon>Bacteria</taxon>
        <taxon>Pseudomonadati</taxon>
        <taxon>Pseudomonadota</taxon>
        <taxon>Gammaproteobacteria</taxon>
        <taxon>Lysobacterales</taxon>
        <taxon>Lysobacteraceae</taxon>
        <taxon>Xanthomonas</taxon>
    </lineage>
</organism>
<dbReference type="EMBL" id="JACHNS010000007">
    <property type="protein sequence ID" value="MBB4594639.1"/>
    <property type="molecule type" value="Genomic_DNA"/>
</dbReference>
<gene>
    <name evidence="1" type="ORF">FHR60_003342</name>
</gene>
<dbReference type="Proteomes" id="UP000554726">
    <property type="component" value="Unassembled WGS sequence"/>
</dbReference>
<accession>A0ABR6JP78</accession>
<proteinExistence type="predicted"/>
<name>A0ABR6JP78_9XANT</name>
<evidence type="ECO:0000313" key="1">
    <source>
        <dbReference type="EMBL" id="MBB4594639.1"/>
    </source>
</evidence>
<sequence length="86" mass="9502">MDRLDRVLVAQFVEGVGFPGSQAGITTDLYQQGTELDPVGGFGRRFKDRADFCSVLRPWSAARARIARCTSSGILRTVKEGIWPSR</sequence>
<protein>
    <submittedName>
        <fullName evidence="1">Uncharacterized protein</fullName>
    </submittedName>
</protein>